<keyword evidence="2" id="KW-0406">Ion transport</keyword>
<evidence type="ECO:0000313" key="2">
    <source>
        <dbReference type="EMBL" id="KAI6651725.1"/>
    </source>
</evidence>
<keyword evidence="1" id="KW-0175">Coiled coil</keyword>
<dbReference type="AlphaFoldDB" id="A0AAV7JTI6"/>
<feature type="coiled-coil region" evidence="1">
    <location>
        <begin position="75"/>
        <end position="159"/>
    </location>
</feature>
<name>A0AAV7JTI6_9METZ</name>
<protein>
    <submittedName>
        <fullName evidence="2">Sodium channel and clathrin linker 1 isoform X2</fullName>
    </submittedName>
</protein>
<feature type="coiled-coil region" evidence="1">
    <location>
        <begin position="195"/>
        <end position="250"/>
    </location>
</feature>
<dbReference type="GO" id="GO:0005814">
    <property type="term" value="C:centriole"/>
    <property type="evidence" value="ECO:0007669"/>
    <property type="project" value="TreeGrafter"/>
</dbReference>
<dbReference type="PANTHER" id="PTHR35970">
    <property type="entry name" value="SODIUM CHANNEL AND CLATHRIN LINKER 1"/>
    <property type="match status" value="1"/>
</dbReference>
<dbReference type="Proteomes" id="UP001165289">
    <property type="component" value="Unassembled WGS sequence"/>
</dbReference>
<evidence type="ECO:0000313" key="3">
    <source>
        <dbReference type="Proteomes" id="UP001165289"/>
    </source>
</evidence>
<organism evidence="2 3">
    <name type="scientific">Oopsacas minuta</name>
    <dbReference type="NCBI Taxonomy" id="111878"/>
    <lineage>
        <taxon>Eukaryota</taxon>
        <taxon>Metazoa</taxon>
        <taxon>Porifera</taxon>
        <taxon>Hexactinellida</taxon>
        <taxon>Hexasterophora</taxon>
        <taxon>Lyssacinosida</taxon>
        <taxon>Leucopsacidae</taxon>
        <taxon>Oopsacas</taxon>
    </lineage>
</organism>
<dbReference type="InterPro" id="IPR038911">
    <property type="entry name" value="SCLT1"/>
</dbReference>
<reference evidence="2 3" key="1">
    <citation type="journal article" date="2023" name="BMC Biol.">
        <title>The compact genome of the sponge Oopsacas minuta (Hexactinellida) is lacking key metazoan core genes.</title>
        <authorList>
            <person name="Santini S."/>
            <person name="Schenkelaars Q."/>
            <person name="Jourda C."/>
            <person name="Duchesne M."/>
            <person name="Belahbib H."/>
            <person name="Rocher C."/>
            <person name="Selva M."/>
            <person name="Riesgo A."/>
            <person name="Vervoort M."/>
            <person name="Leys S.P."/>
            <person name="Kodjabachian L."/>
            <person name="Le Bivic A."/>
            <person name="Borchiellini C."/>
            <person name="Claverie J.M."/>
            <person name="Renard E."/>
        </authorList>
    </citation>
    <scope>NUCLEOTIDE SEQUENCE [LARGE SCALE GENOMIC DNA]</scope>
    <source>
        <strain evidence="2">SPO-2</strain>
    </source>
</reference>
<dbReference type="PANTHER" id="PTHR35970:SF1">
    <property type="entry name" value="SODIUM CHANNEL AND CLATHRIN LINKER 1"/>
    <property type="match status" value="1"/>
</dbReference>
<keyword evidence="2" id="KW-0407">Ion channel</keyword>
<keyword evidence="2" id="KW-0813">Transport</keyword>
<dbReference type="GO" id="GO:0034220">
    <property type="term" value="P:monoatomic ion transmembrane transport"/>
    <property type="evidence" value="ECO:0007669"/>
    <property type="project" value="UniProtKB-KW"/>
</dbReference>
<comment type="caution">
    <text evidence="2">The sequence shown here is derived from an EMBL/GenBank/DDBJ whole genome shotgun (WGS) entry which is preliminary data.</text>
</comment>
<evidence type="ECO:0000256" key="1">
    <source>
        <dbReference type="SAM" id="Coils"/>
    </source>
</evidence>
<accession>A0AAV7JTI6</accession>
<gene>
    <name evidence="2" type="ORF">LOD99_4973</name>
</gene>
<dbReference type="EMBL" id="JAKMXF010000302">
    <property type="protein sequence ID" value="KAI6651725.1"/>
    <property type="molecule type" value="Genomic_DNA"/>
</dbReference>
<proteinExistence type="predicted"/>
<dbReference type="GO" id="GO:0060271">
    <property type="term" value="P:cilium assembly"/>
    <property type="evidence" value="ECO:0007669"/>
    <property type="project" value="TreeGrafter"/>
</dbReference>
<sequence length="272" mass="31552">MSESADTATDSQVNFLLDQVQRLSSQLDHYQKETPSPIQFDSQEEVPVRVGKEASLLLEKRGILAPLLVEYDRVIEELKKHNLFYQNELEILSQKIHELTDENKRLYEELDKALRSQIGDNSQIEDVGNSEETISSELVDNLKQQIAIVTHERDSYLDKWQASQHALLRQQKNSQEQSSRLLELNSRNFTTNEEISVLKQNFTELQNYKETLEMETEKSTGYLKRKAEHLESLQGEFDEAKSQLGMMKLKNTQLEKLIEQVNTKSHNLITTQ</sequence>
<keyword evidence="3" id="KW-1185">Reference proteome</keyword>